<evidence type="ECO:0000313" key="2">
    <source>
        <dbReference type="EMBL" id="XDQ78399.1"/>
    </source>
</evidence>
<evidence type="ECO:0008006" key="3">
    <source>
        <dbReference type="Google" id="ProtNLM"/>
    </source>
</evidence>
<dbReference type="AlphaFoldDB" id="A0AB39TFI2"/>
<name>A0AB39TFI2_9ACTN</name>
<reference evidence="2" key="1">
    <citation type="submission" date="2024-07" db="EMBL/GenBank/DDBJ databases">
        <authorList>
            <person name="Yu S.T."/>
        </authorList>
    </citation>
    <scope>NUCLEOTIDE SEQUENCE</scope>
    <source>
        <strain evidence="2">Y1</strain>
    </source>
</reference>
<accession>A0AB39TFI2</accession>
<protein>
    <recommendedName>
        <fullName evidence="3">DUF222 domain-containing protein</fullName>
    </recommendedName>
</protein>
<proteinExistence type="predicted"/>
<gene>
    <name evidence="2" type="ORF">AB2U05_07885</name>
</gene>
<feature type="region of interest" description="Disordered" evidence="1">
    <location>
        <begin position="338"/>
        <end position="365"/>
    </location>
</feature>
<dbReference type="EMBL" id="CP163445">
    <property type="protein sequence ID" value="XDQ78399.1"/>
    <property type="molecule type" value="Genomic_DNA"/>
</dbReference>
<dbReference type="RefSeq" id="WP_369182871.1">
    <property type="nucleotide sequence ID" value="NZ_CP163445.1"/>
</dbReference>
<sequence>MTRYSIDPGRHELIATWGTGEGDLAARIAALPASTDTAALMRLARALTHLSEAAWRTYTHPASAASSVEPNSEGWRRAEERKAFDEVPGAITQPNLPQDGMLDVDYSPLVESAHRVGRALHAIGNADLTDAVLAEVGTELAAVENAELGDLTGRARQAVLLSREGASPVQVAAADHLLEQDPFGPAALFTDIDPTAAAVAAAHWLAAAAEVTAETTGHSPTAVLFEADNIEALPHETPTLVLELLEAGASPYDAVTGLVRHALHIADGLLSDPAGLREQLEDIDDTLAQHTGPDTDPEDTGLRLTPLDPKRPAPDLLEDLLAGIRGCWLLHDEYDEVDDEDDFGDDEDWDDDEQAGQQQDRSRSDFAQLVREAAAAHRNRLI</sequence>
<evidence type="ECO:0000256" key="1">
    <source>
        <dbReference type="SAM" id="MobiDB-lite"/>
    </source>
</evidence>
<feature type="region of interest" description="Disordered" evidence="1">
    <location>
        <begin position="287"/>
        <end position="308"/>
    </location>
</feature>
<organism evidence="2">
    <name type="scientific">Streptomyces sp. Y1</name>
    <dbReference type="NCBI Taxonomy" id="3238634"/>
    <lineage>
        <taxon>Bacteria</taxon>
        <taxon>Bacillati</taxon>
        <taxon>Actinomycetota</taxon>
        <taxon>Actinomycetes</taxon>
        <taxon>Kitasatosporales</taxon>
        <taxon>Streptomycetaceae</taxon>
        <taxon>Streptomyces</taxon>
    </lineage>
</organism>
<feature type="compositionally biased region" description="Acidic residues" evidence="1">
    <location>
        <begin position="338"/>
        <end position="354"/>
    </location>
</feature>